<accession>A0A849VAT9</accession>
<feature type="signal peptide" evidence="1">
    <location>
        <begin position="1"/>
        <end position="21"/>
    </location>
</feature>
<dbReference type="Pfam" id="PF10563">
    <property type="entry name" value="CA_like"/>
    <property type="match status" value="1"/>
</dbReference>
<comment type="caution">
    <text evidence="2">The sequence shown here is derived from an EMBL/GenBank/DDBJ whole genome shotgun (WGS) entry which is preliminary data.</text>
</comment>
<feature type="chain" id="PRO_5032703889" description="Cadmium carbonic anhydrase-like repeat protein" evidence="1">
    <location>
        <begin position="22"/>
        <end position="276"/>
    </location>
</feature>
<reference evidence="2 3" key="1">
    <citation type="submission" date="2020-04" db="EMBL/GenBank/DDBJ databases">
        <title>Pseudoalteromonas caenipelagi sp. nov., isolated from a tidal flat.</title>
        <authorList>
            <person name="Park S."/>
            <person name="Yoon J.-H."/>
        </authorList>
    </citation>
    <scope>NUCLEOTIDE SEQUENCE [LARGE SCALE GENOMIC DNA]</scope>
    <source>
        <strain evidence="2 3">JBTF-M23</strain>
    </source>
</reference>
<dbReference type="EMBL" id="JABBPG010000002">
    <property type="protein sequence ID" value="NOU49880.1"/>
    <property type="molecule type" value="Genomic_DNA"/>
</dbReference>
<keyword evidence="3" id="KW-1185">Reference proteome</keyword>
<dbReference type="InterPro" id="IPR018883">
    <property type="entry name" value="Delta_CA"/>
</dbReference>
<name>A0A849VAT9_9GAMM</name>
<gene>
    <name evidence="2" type="ORF">HG263_04935</name>
</gene>
<sequence>MTNKLALATVLSIVLPNVAFALDNHAHNHVKDSALGKTSVTLYGPQSPRDIESELGHNPIVFSKAPQRSVLNLCNIHFHKNAEHRGGEFTTPAKAGSSQAGFLFSGQLSEYERKPLEQAICEANNEGLNSGDTIELHYVYTTAPVQPGATLGACLSEHIKNPQLRVEAQVMVLTNDGYGENFNTLTEFAQVNGYYQAVNLPTKTGTPVEYTGSTTGPSYNQKSSPFKVTWSVRPKVLKADINSVGKWCSQNPFNETAAHGVRDLVTAPEHLSPILD</sequence>
<dbReference type="AlphaFoldDB" id="A0A849VAT9"/>
<keyword evidence="1" id="KW-0732">Signal</keyword>
<organism evidence="2 3">
    <name type="scientific">Pseudoalteromonas caenipelagi</name>
    <dbReference type="NCBI Taxonomy" id="2726988"/>
    <lineage>
        <taxon>Bacteria</taxon>
        <taxon>Pseudomonadati</taxon>
        <taxon>Pseudomonadota</taxon>
        <taxon>Gammaproteobacteria</taxon>
        <taxon>Alteromonadales</taxon>
        <taxon>Pseudoalteromonadaceae</taxon>
        <taxon>Pseudoalteromonas</taxon>
    </lineage>
</organism>
<dbReference type="Proteomes" id="UP000586305">
    <property type="component" value="Unassembled WGS sequence"/>
</dbReference>
<evidence type="ECO:0000256" key="1">
    <source>
        <dbReference type="SAM" id="SignalP"/>
    </source>
</evidence>
<dbReference type="RefSeq" id="WP_171624970.1">
    <property type="nucleotide sequence ID" value="NZ_JABBPG010000002.1"/>
</dbReference>
<evidence type="ECO:0008006" key="4">
    <source>
        <dbReference type="Google" id="ProtNLM"/>
    </source>
</evidence>
<proteinExistence type="predicted"/>
<evidence type="ECO:0000313" key="3">
    <source>
        <dbReference type="Proteomes" id="UP000586305"/>
    </source>
</evidence>
<evidence type="ECO:0000313" key="2">
    <source>
        <dbReference type="EMBL" id="NOU49880.1"/>
    </source>
</evidence>
<protein>
    <recommendedName>
        <fullName evidence="4">Cadmium carbonic anhydrase-like repeat protein</fullName>
    </recommendedName>
</protein>